<dbReference type="HOGENOM" id="CLU_1426524_0_0_4"/>
<sequence length="190" mass="21909">MLEVSESLLRNLNSELRRDEVLKWVAQPISSQLVKSSFWLWLFFIPWTAFSLFWTAGASGFHWPDWGNLGAYSLFPLFGLPFIAIGIWGLALPFTMRRKANSTVYAITNQRLLIASFGKTTNLQIFFPKDVNHLNRVEKSDGSGDLIFSHQIYRDSDGDRNIAKEGFYAVRDLKKVERLIEDFLKTNQQI</sequence>
<dbReference type="eggNOG" id="ENOG50317W2">
    <property type="taxonomic scope" value="Bacteria"/>
</dbReference>
<feature type="transmembrane region" description="Helical" evidence="1">
    <location>
        <begin position="38"/>
        <end position="57"/>
    </location>
</feature>
<name>D7DML9_METV0</name>
<dbReference type="EMBL" id="CP002056">
    <property type="protein sequence ID" value="ADI30796.1"/>
    <property type="molecule type" value="Genomic_DNA"/>
</dbReference>
<reference evidence="3" key="1">
    <citation type="submission" date="2010-05" db="EMBL/GenBank/DDBJ databases">
        <title>Complete sequence of Methylotenera sp. 301.</title>
        <authorList>
            <person name="Lucas S."/>
            <person name="Copeland A."/>
            <person name="Lapidus A."/>
            <person name="Cheng J.-F."/>
            <person name="Bruce D."/>
            <person name="Goodwin L."/>
            <person name="Pitluck S."/>
            <person name="Clum A."/>
            <person name="Land M."/>
            <person name="Hauser L."/>
            <person name="Kyrpides N."/>
            <person name="Ivanova N."/>
            <person name="Chistoservova L."/>
            <person name="Kalyuzhnaya M."/>
            <person name="Woyke T."/>
        </authorList>
    </citation>
    <scope>NUCLEOTIDE SEQUENCE [LARGE SCALE GENOMIC DNA]</scope>
    <source>
        <strain evidence="3">301</strain>
    </source>
</reference>
<proteinExistence type="predicted"/>
<evidence type="ECO:0000256" key="1">
    <source>
        <dbReference type="SAM" id="Phobius"/>
    </source>
</evidence>
<dbReference type="KEGG" id="meh:M301_2434"/>
<dbReference type="AlphaFoldDB" id="D7DML9"/>
<evidence type="ECO:0000313" key="3">
    <source>
        <dbReference type="Proteomes" id="UP000000383"/>
    </source>
</evidence>
<evidence type="ECO:0000313" key="2">
    <source>
        <dbReference type="EMBL" id="ADI30796.1"/>
    </source>
</evidence>
<protein>
    <recommendedName>
        <fullName evidence="4">DUF304 domain-containing protein</fullName>
    </recommendedName>
</protein>
<feature type="transmembrane region" description="Helical" evidence="1">
    <location>
        <begin position="69"/>
        <end position="92"/>
    </location>
</feature>
<gene>
    <name evidence="2" type="ordered locus">M301_2434</name>
</gene>
<keyword evidence="1" id="KW-0812">Transmembrane</keyword>
<organism evidence="2 3">
    <name type="scientific">Methylotenera versatilis (strain 301)</name>
    <dbReference type="NCBI Taxonomy" id="666681"/>
    <lineage>
        <taxon>Bacteria</taxon>
        <taxon>Pseudomonadati</taxon>
        <taxon>Pseudomonadota</taxon>
        <taxon>Betaproteobacteria</taxon>
        <taxon>Nitrosomonadales</taxon>
        <taxon>Methylophilaceae</taxon>
        <taxon>Methylotenera</taxon>
    </lineage>
</organism>
<evidence type="ECO:0008006" key="4">
    <source>
        <dbReference type="Google" id="ProtNLM"/>
    </source>
</evidence>
<dbReference type="STRING" id="666681.M301_2434"/>
<keyword evidence="1" id="KW-1133">Transmembrane helix</keyword>
<accession>D7DML9</accession>
<reference evidence="2 3" key="2">
    <citation type="journal article" date="2011" name="J. Bacteriol.">
        <title>Genomes of three methylotrophs from a single niche uncover genetic and metabolic divergence of Methylophilaceae.</title>
        <authorList>
            <person name="Lapidus A."/>
            <person name="Clum A."/>
            <person name="Labutti K."/>
            <person name="Kaluzhnaya M.G."/>
            <person name="Lim S."/>
            <person name="Beck D.A."/>
            <person name="Glavina Del Rio T."/>
            <person name="Nolan M."/>
            <person name="Mavromatis K."/>
            <person name="Huntemann M."/>
            <person name="Lucas S."/>
            <person name="Lidstrom M.E."/>
            <person name="Ivanova N."/>
            <person name="Chistoserdova L."/>
        </authorList>
    </citation>
    <scope>NUCLEOTIDE SEQUENCE [LARGE SCALE GENOMIC DNA]</scope>
    <source>
        <strain evidence="2 3">301</strain>
    </source>
</reference>
<keyword evidence="3" id="KW-1185">Reference proteome</keyword>
<dbReference type="OrthoDB" id="582371at2"/>
<dbReference type="Proteomes" id="UP000000383">
    <property type="component" value="Chromosome"/>
</dbReference>
<dbReference type="RefSeq" id="WP_013149104.1">
    <property type="nucleotide sequence ID" value="NC_014207.1"/>
</dbReference>
<keyword evidence="1" id="KW-0472">Membrane</keyword>